<proteinExistence type="predicted"/>
<sequence length="82" mass="9233">MGMKDKILKHVKSKESSIPKSNLLELKPFESSRKCVEKDPFGAVSRDRRSARRSSLWSGLSTLEIRRGCRPFGDTPNGLGDR</sequence>
<reference evidence="1 2" key="1">
    <citation type="submission" date="2020-09" db="EMBL/GenBank/DDBJ databases">
        <title>De no assembly of potato wild relative species, Solanum commersonii.</title>
        <authorList>
            <person name="Cho K."/>
        </authorList>
    </citation>
    <scope>NUCLEOTIDE SEQUENCE [LARGE SCALE GENOMIC DNA]</scope>
    <source>
        <strain evidence="1">LZ3.2</strain>
        <tissue evidence="1">Leaf</tissue>
    </source>
</reference>
<name>A0A9J5XGE4_SOLCO</name>
<evidence type="ECO:0000313" key="1">
    <source>
        <dbReference type="EMBL" id="KAG5587427.1"/>
    </source>
</evidence>
<dbReference type="AlphaFoldDB" id="A0A9J5XGE4"/>
<evidence type="ECO:0000313" key="2">
    <source>
        <dbReference type="Proteomes" id="UP000824120"/>
    </source>
</evidence>
<accession>A0A9J5XGE4</accession>
<organism evidence="1 2">
    <name type="scientific">Solanum commersonii</name>
    <name type="common">Commerson's wild potato</name>
    <name type="synonym">Commerson's nightshade</name>
    <dbReference type="NCBI Taxonomy" id="4109"/>
    <lineage>
        <taxon>Eukaryota</taxon>
        <taxon>Viridiplantae</taxon>
        <taxon>Streptophyta</taxon>
        <taxon>Embryophyta</taxon>
        <taxon>Tracheophyta</taxon>
        <taxon>Spermatophyta</taxon>
        <taxon>Magnoliopsida</taxon>
        <taxon>eudicotyledons</taxon>
        <taxon>Gunneridae</taxon>
        <taxon>Pentapetalae</taxon>
        <taxon>asterids</taxon>
        <taxon>lamiids</taxon>
        <taxon>Solanales</taxon>
        <taxon>Solanaceae</taxon>
        <taxon>Solanoideae</taxon>
        <taxon>Solaneae</taxon>
        <taxon>Solanum</taxon>
    </lineage>
</organism>
<dbReference type="EMBL" id="JACXVP010000009">
    <property type="protein sequence ID" value="KAG5587427.1"/>
    <property type="molecule type" value="Genomic_DNA"/>
</dbReference>
<comment type="caution">
    <text evidence="1">The sequence shown here is derived from an EMBL/GenBank/DDBJ whole genome shotgun (WGS) entry which is preliminary data.</text>
</comment>
<protein>
    <submittedName>
        <fullName evidence="1">Uncharacterized protein</fullName>
    </submittedName>
</protein>
<gene>
    <name evidence="1" type="ORF">H5410_047861</name>
</gene>
<keyword evidence="2" id="KW-1185">Reference proteome</keyword>
<dbReference type="Proteomes" id="UP000824120">
    <property type="component" value="Chromosome 9"/>
</dbReference>